<dbReference type="Proteomes" id="UP000473525">
    <property type="component" value="Unassembled WGS sequence"/>
</dbReference>
<dbReference type="EMBL" id="WSEK01000004">
    <property type="protein sequence ID" value="MVQ48359.1"/>
    <property type="molecule type" value="Genomic_DNA"/>
</dbReference>
<keyword evidence="2" id="KW-1185">Reference proteome</keyword>
<accession>A0A6L6XMB1</accession>
<dbReference type="PROSITE" id="PS51257">
    <property type="entry name" value="PROKAR_LIPOPROTEIN"/>
    <property type="match status" value="1"/>
</dbReference>
<dbReference type="AlphaFoldDB" id="A0A6L6XMB1"/>
<gene>
    <name evidence="1" type="ORF">GON03_04140</name>
</gene>
<reference evidence="1 2" key="1">
    <citation type="submission" date="2019-12" db="EMBL/GenBank/DDBJ databases">
        <authorList>
            <person name="Huq M.A."/>
        </authorList>
    </citation>
    <scope>NUCLEOTIDE SEQUENCE [LARGE SCALE GENOMIC DNA]</scope>
    <source>
        <strain evidence="1 2">MAH-18</strain>
    </source>
</reference>
<dbReference type="Pfam" id="PF12028">
    <property type="entry name" value="DUF3515"/>
    <property type="match status" value="1"/>
</dbReference>
<proteinExistence type="predicted"/>
<evidence type="ECO:0000313" key="1">
    <source>
        <dbReference type="EMBL" id="MVQ48359.1"/>
    </source>
</evidence>
<comment type="caution">
    <text evidence="1">The sequence shown here is derived from an EMBL/GenBank/DDBJ whole genome shotgun (WGS) entry which is preliminary data.</text>
</comment>
<protein>
    <submittedName>
        <fullName evidence="1">DUF3515 family protein</fullName>
    </submittedName>
</protein>
<dbReference type="InterPro" id="IPR021903">
    <property type="entry name" value="DUF3515"/>
</dbReference>
<organism evidence="1 2">
    <name type="scientific">Nocardioides agri</name>
    <dbReference type="NCBI Taxonomy" id="2682843"/>
    <lineage>
        <taxon>Bacteria</taxon>
        <taxon>Bacillati</taxon>
        <taxon>Actinomycetota</taxon>
        <taxon>Actinomycetes</taxon>
        <taxon>Propionibacteriales</taxon>
        <taxon>Nocardioidaceae</taxon>
        <taxon>Nocardioides</taxon>
    </lineage>
</organism>
<name>A0A6L6XMB1_9ACTN</name>
<evidence type="ECO:0000313" key="2">
    <source>
        <dbReference type="Proteomes" id="UP000473525"/>
    </source>
</evidence>
<sequence length="164" mass="17161">MPGRPHLSVHPAHRRPWTLVAGGVVVCALLSACGPPTIETGDLTDAEDRACRDLVAALPASLAGQDSVEVEGDTEHGAAWGDPPIVLTCGVDALDISDAPPCTVVDGVGWVVPDEGGDETVFTADGYRPRVQVVVPDDYAPEAEALVALAPLVERYTEVEDRCL</sequence>